<feature type="domain" description="Transposase IS116/IS110/IS902 C-terminal" evidence="1">
    <location>
        <begin position="1"/>
        <end position="78"/>
    </location>
</feature>
<dbReference type="Proteomes" id="UP000278609">
    <property type="component" value="Unassembled WGS sequence"/>
</dbReference>
<dbReference type="PANTHER" id="PTHR33055:SF3">
    <property type="entry name" value="PUTATIVE TRANSPOSASE FOR IS117-RELATED"/>
    <property type="match status" value="1"/>
</dbReference>
<dbReference type="GO" id="GO:0003677">
    <property type="term" value="F:DNA binding"/>
    <property type="evidence" value="ECO:0007669"/>
    <property type="project" value="InterPro"/>
</dbReference>
<protein>
    <submittedName>
        <fullName evidence="2">IS110 family transposase</fullName>
    </submittedName>
</protein>
<gene>
    <name evidence="2" type="ORF">EII40_14350</name>
</gene>
<dbReference type="EMBL" id="RQYS01000178">
    <property type="protein sequence ID" value="RRD55637.1"/>
    <property type="molecule type" value="Genomic_DNA"/>
</dbReference>
<dbReference type="PANTHER" id="PTHR33055">
    <property type="entry name" value="TRANSPOSASE FOR INSERTION SEQUENCE ELEMENT IS1111A"/>
    <property type="match status" value="1"/>
</dbReference>
<reference evidence="2 3" key="1">
    <citation type="submission" date="2018-11" db="EMBL/GenBank/DDBJ databases">
        <title>Genomes From Bacteria Associated with the Canine Oral Cavity: a Test Case for Automated Genome-Based Taxonomic Assignment.</title>
        <authorList>
            <person name="Coil D.A."/>
            <person name="Jospin G."/>
            <person name="Darling A.E."/>
            <person name="Wallis C."/>
            <person name="Davis I.J."/>
            <person name="Harris S."/>
            <person name="Eisen J.A."/>
            <person name="Holcombe L.J."/>
            <person name="O'Flynn C."/>
        </authorList>
    </citation>
    <scope>NUCLEOTIDE SEQUENCE [LARGE SCALE GENOMIC DNA]</scope>
    <source>
        <strain evidence="2 3">OH2617_COT-023</strain>
    </source>
</reference>
<dbReference type="OrthoDB" id="964423at2"/>
<name>A0A3P1XCM3_TANFO</name>
<comment type="caution">
    <text evidence="2">The sequence shown here is derived from an EMBL/GenBank/DDBJ whole genome shotgun (WGS) entry which is preliminary data.</text>
</comment>
<dbReference type="GO" id="GO:0004803">
    <property type="term" value="F:transposase activity"/>
    <property type="evidence" value="ECO:0007669"/>
    <property type="project" value="InterPro"/>
</dbReference>
<dbReference type="InterPro" id="IPR003346">
    <property type="entry name" value="Transposase_20"/>
</dbReference>
<dbReference type="Pfam" id="PF02371">
    <property type="entry name" value="Transposase_20"/>
    <property type="match status" value="1"/>
</dbReference>
<accession>A0A3P1XCM3</accession>
<evidence type="ECO:0000313" key="2">
    <source>
        <dbReference type="EMBL" id="RRD55637.1"/>
    </source>
</evidence>
<evidence type="ECO:0000313" key="3">
    <source>
        <dbReference type="Proteomes" id="UP000278609"/>
    </source>
</evidence>
<organism evidence="2 3">
    <name type="scientific">Tannerella forsythia</name>
    <name type="common">Bacteroides forsythus</name>
    <dbReference type="NCBI Taxonomy" id="28112"/>
    <lineage>
        <taxon>Bacteria</taxon>
        <taxon>Pseudomonadati</taxon>
        <taxon>Bacteroidota</taxon>
        <taxon>Bacteroidia</taxon>
        <taxon>Bacteroidales</taxon>
        <taxon>Tannerellaceae</taxon>
        <taxon>Tannerella</taxon>
    </lineage>
</organism>
<dbReference type="AlphaFoldDB" id="A0A3P1XCM3"/>
<proteinExistence type="predicted"/>
<dbReference type="RefSeq" id="WP_148091617.1">
    <property type="nucleotide sequence ID" value="NZ_RQYS01000178.1"/>
</dbReference>
<dbReference type="InterPro" id="IPR047650">
    <property type="entry name" value="Transpos_IS110"/>
</dbReference>
<dbReference type="GO" id="GO:0006313">
    <property type="term" value="P:DNA transposition"/>
    <property type="evidence" value="ECO:0007669"/>
    <property type="project" value="InterPro"/>
</dbReference>
<sequence length="124" mass="13265">IGITLATALIVATGGFSYFDNAKQVSRFIGICPTYQQSGTSVHIKGGINRNGDANLRSLLYVASWSALRANTSCKECYARLKANGKPSKVALIAVANKLVRQAFAVIKSDSPYVDGFVSAYQTK</sequence>
<feature type="non-terminal residue" evidence="2">
    <location>
        <position position="1"/>
    </location>
</feature>
<evidence type="ECO:0000259" key="1">
    <source>
        <dbReference type="Pfam" id="PF02371"/>
    </source>
</evidence>